<sequence length="177" mass="20667">MRIQLPLVGQSQYAPSILEKYRNSACGPTTVFVILRYLSLQEEHKSINELYQLLGCTPIGLFSYRLTRNLRNLLSPSYDVRKCSVDDALNEINEGRPVILKFDRYFSLHFFTKGDFDYHYVPMIGFEKKKDDLILIIHDNGSPYQDSQIREISYHKNRAILRFFKLIPLKHEGASMT</sequence>
<protein>
    <recommendedName>
        <fullName evidence="1">Peptidase C39-like domain-containing protein</fullName>
    </recommendedName>
</protein>
<evidence type="ECO:0000313" key="2">
    <source>
        <dbReference type="EMBL" id="AMW99748.1"/>
    </source>
</evidence>
<dbReference type="RefSeq" id="WP_066789317.1">
    <property type="nucleotide sequence ID" value="NZ_CP014806.1"/>
</dbReference>
<organism evidence="2 3">
    <name type="scientific">Rummeliibacillus stabekisii</name>
    <dbReference type="NCBI Taxonomy" id="241244"/>
    <lineage>
        <taxon>Bacteria</taxon>
        <taxon>Bacillati</taxon>
        <taxon>Bacillota</taxon>
        <taxon>Bacilli</taxon>
        <taxon>Bacillales</taxon>
        <taxon>Caryophanaceae</taxon>
        <taxon>Rummeliibacillus</taxon>
    </lineage>
</organism>
<dbReference type="Proteomes" id="UP000076021">
    <property type="component" value="Chromosome"/>
</dbReference>
<dbReference type="Pfam" id="PF13529">
    <property type="entry name" value="Peptidase_C39_2"/>
    <property type="match status" value="1"/>
</dbReference>
<reference evidence="2 3" key="1">
    <citation type="journal article" date="2016" name="Genome Announc.">
        <title>Whole-Genome Sequence of Rummeliibacillus stabekisii Strain PP9 Isolated from Antarctic Soil.</title>
        <authorList>
            <person name="da Mota F.F."/>
            <person name="Vollu R.E."/>
            <person name="Jurelevicius D."/>
            <person name="Seldin L."/>
        </authorList>
    </citation>
    <scope>NUCLEOTIDE SEQUENCE [LARGE SCALE GENOMIC DNA]</scope>
    <source>
        <strain evidence="2 3">PP9</strain>
    </source>
</reference>
<evidence type="ECO:0000313" key="3">
    <source>
        <dbReference type="Proteomes" id="UP000076021"/>
    </source>
</evidence>
<dbReference type="AlphaFoldDB" id="A0A143HDC8"/>
<dbReference type="Gene3D" id="3.90.70.10">
    <property type="entry name" value="Cysteine proteinases"/>
    <property type="match status" value="1"/>
</dbReference>
<keyword evidence="3" id="KW-1185">Reference proteome</keyword>
<feature type="domain" description="Peptidase C39-like" evidence="1">
    <location>
        <begin position="13"/>
        <end position="134"/>
    </location>
</feature>
<dbReference type="EMBL" id="CP014806">
    <property type="protein sequence ID" value="AMW99748.1"/>
    <property type="molecule type" value="Genomic_DNA"/>
</dbReference>
<proteinExistence type="predicted"/>
<gene>
    <name evidence="2" type="ORF">ATY39_10035</name>
</gene>
<dbReference type="InterPro" id="IPR039564">
    <property type="entry name" value="Peptidase_C39-like"/>
</dbReference>
<name>A0A143HDC8_9BACL</name>
<dbReference type="KEGG" id="rst:ATY39_10035"/>
<evidence type="ECO:0000259" key="1">
    <source>
        <dbReference type="Pfam" id="PF13529"/>
    </source>
</evidence>
<accession>A0A143HDC8</accession>
<dbReference type="OrthoDB" id="2435874at2"/>
<reference evidence="3" key="2">
    <citation type="submission" date="2016-03" db="EMBL/GenBank/DDBJ databases">
        <authorList>
            <person name="Ploux O."/>
        </authorList>
    </citation>
    <scope>NUCLEOTIDE SEQUENCE [LARGE SCALE GENOMIC DNA]</scope>
    <source>
        <strain evidence="3">PP9</strain>
    </source>
</reference>